<name>A0A8S9TK20_PHYIN</name>
<accession>A0A8S9TK20</accession>
<gene>
    <name evidence="1" type="ORF">GN958_ATG23704</name>
</gene>
<dbReference type="AlphaFoldDB" id="A0A8S9TK20"/>
<sequence>VGSACATWIYCLRNASTDIGVKINLTDKVGSSLPVQSRGNGVVYVTSGGLDERPHLRNILSEHTHCSTSVCWHHSEQDWKLNDRKKHDCLTATKQQWILF</sequence>
<reference evidence="1" key="1">
    <citation type="submission" date="2020-03" db="EMBL/GenBank/DDBJ databases">
        <title>Hybrid Assembly of Korean Phytophthora infestans isolates.</title>
        <authorList>
            <person name="Prokchorchik M."/>
            <person name="Lee Y."/>
            <person name="Seo J."/>
            <person name="Cho J.-H."/>
            <person name="Park Y.-E."/>
            <person name="Jang D.-C."/>
            <person name="Im J.-S."/>
            <person name="Choi J.-G."/>
            <person name="Park H.-J."/>
            <person name="Lee G.-B."/>
            <person name="Lee Y.-G."/>
            <person name="Hong S.-Y."/>
            <person name="Cho K."/>
            <person name="Sohn K.H."/>
        </authorList>
    </citation>
    <scope>NUCLEOTIDE SEQUENCE</scope>
    <source>
        <strain evidence="1">KR_2_A2</strain>
    </source>
</reference>
<protein>
    <submittedName>
        <fullName evidence="1">Uncharacterized protein</fullName>
    </submittedName>
</protein>
<evidence type="ECO:0000313" key="2">
    <source>
        <dbReference type="Proteomes" id="UP000704712"/>
    </source>
</evidence>
<feature type="non-terminal residue" evidence="1">
    <location>
        <position position="1"/>
    </location>
</feature>
<evidence type="ECO:0000313" key="1">
    <source>
        <dbReference type="EMBL" id="KAF4127107.1"/>
    </source>
</evidence>
<dbReference type="EMBL" id="JAACNO010003333">
    <property type="protein sequence ID" value="KAF4127107.1"/>
    <property type="molecule type" value="Genomic_DNA"/>
</dbReference>
<dbReference type="Proteomes" id="UP000704712">
    <property type="component" value="Unassembled WGS sequence"/>
</dbReference>
<organism evidence="1 2">
    <name type="scientific">Phytophthora infestans</name>
    <name type="common">Potato late blight agent</name>
    <name type="synonym">Botrytis infestans</name>
    <dbReference type="NCBI Taxonomy" id="4787"/>
    <lineage>
        <taxon>Eukaryota</taxon>
        <taxon>Sar</taxon>
        <taxon>Stramenopiles</taxon>
        <taxon>Oomycota</taxon>
        <taxon>Peronosporomycetes</taxon>
        <taxon>Peronosporales</taxon>
        <taxon>Peronosporaceae</taxon>
        <taxon>Phytophthora</taxon>
    </lineage>
</organism>
<comment type="caution">
    <text evidence="1">The sequence shown here is derived from an EMBL/GenBank/DDBJ whole genome shotgun (WGS) entry which is preliminary data.</text>
</comment>
<proteinExistence type="predicted"/>